<organism evidence="10 11">
    <name type="scientific">Shimia marina</name>
    <dbReference type="NCBI Taxonomy" id="321267"/>
    <lineage>
        <taxon>Bacteria</taxon>
        <taxon>Pseudomonadati</taxon>
        <taxon>Pseudomonadota</taxon>
        <taxon>Alphaproteobacteria</taxon>
        <taxon>Rhodobacterales</taxon>
        <taxon>Roseobacteraceae</taxon>
    </lineage>
</organism>
<dbReference type="STRING" id="321267.SHM7688_02760"/>
<dbReference type="PROSITE" id="PS50110">
    <property type="entry name" value="RESPONSE_REGULATORY"/>
    <property type="match status" value="1"/>
</dbReference>
<keyword evidence="10" id="KW-0418">Kinase</keyword>
<dbReference type="CDD" id="cd00082">
    <property type="entry name" value="HisKA"/>
    <property type="match status" value="1"/>
</dbReference>
<feature type="transmembrane region" description="Helical" evidence="7">
    <location>
        <begin position="166"/>
        <end position="186"/>
    </location>
</feature>
<dbReference type="CDD" id="cd17546">
    <property type="entry name" value="REC_hyHK_CKI1_RcsC-like"/>
    <property type="match status" value="1"/>
</dbReference>
<dbReference type="Pfam" id="PF00512">
    <property type="entry name" value="HisKA"/>
    <property type="match status" value="1"/>
</dbReference>
<feature type="domain" description="Histidine kinase" evidence="8">
    <location>
        <begin position="217"/>
        <end position="433"/>
    </location>
</feature>
<evidence type="ECO:0000256" key="5">
    <source>
        <dbReference type="PROSITE-ProRule" id="PRU00169"/>
    </source>
</evidence>
<keyword evidence="10" id="KW-0808">Transferase</keyword>
<evidence type="ECO:0000313" key="10">
    <source>
        <dbReference type="EMBL" id="CUH53306.1"/>
    </source>
</evidence>
<keyword evidence="7" id="KW-0812">Transmembrane</keyword>
<comment type="catalytic activity">
    <reaction evidence="1">
        <text>ATP + protein L-histidine = ADP + protein N-phospho-L-histidine.</text>
        <dbReference type="EC" id="2.7.13.3"/>
    </reaction>
</comment>
<sequence length="583" mass="64126">MNACGLMQNGFWQRGKSAFLGYFWPRPPEDEYFEGSRKQLLCGFSALITIFAATHFLYLVLMHPKPGAAFALSAGISAMLCLFIPALCRVGLKPRWAAVLMSLLLLFYANVIVIHEADNNWRQEVFLLGPPMVAALLTGLRIAWLVTALVVINLILLALSLPSINMSAAFVLSATVLAVMSGLTMFKLELERKEKRLIDLRDNAQRADQEKSEFLAKMSHEIRTPLNGLSGVLQLLDETDLTPDQKELVATGRESGRGLMRLINGVLDYSKIAAHGVTVEILPVATASILESALHSQRPAAQAKDVDLITHIDPTLPLWLRADPVRLNQIITNFLSNAIKFSRNTPVQCRMELSGAFVKVSVSDRGIGLTEEAQTRIFKKFEQASSSTSRHYGGTGLGLAISKELAELMGGEIGVDSRPLAGSTFWFTFPLEACAASECRPAPPTETPAVQNKFPGKKVLVVEDNRTNQMIVRRFLESMEVRVDLVEDGRPALQRCTTHQYDLILMDIHLPDLDGVRATEMLRQSPGRNQNTPIVALSANILPQQTQSYLEAGMNACLGKPFRKDELAKVVASLIGERGSHGL</sequence>
<dbReference type="SUPFAM" id="SSF55874">
    <property type="entry name" value="ATPase domain of HSP90 chaperone/DNA topoisomerase II/histidine kinase"/>
    <property type="match status" value="1"/>
</dbReference>
<feature type="modified residue" description="4-aspartylphosphate" evidence="5">
    <location>
        <position position="507"/>
    </location>
</feature>
<dbReference type="Proteomes" id="UP000054823">
    <property type="component" value="Unassembled WGS sequence"/>
</dbReference>
<keyword evidence="6" id="KW-0175">Coiled coil</keyword>
<keyword evidence="7" id="KW-0472">Membrane</keyword>
<evidence type="ECO:0000256" key="4">
    <source>
        <dbReference type="ARBA" id="ARBA00023012"/>
    </source>
</evidence>
<dbReference type="InterPro" id="IPR036097">
    <property type="entry name" value="HisK_dim/P_sf"/>
</dbReference>
<dbReference type="InterPro" id="IPR004358">
    <property type="entry name" value="Sig_transdc_His_kin-like_C"/>
</dbReference>
<dbReference type="InterPro" id="IPR001789">
    <property type="entry name" value="Sig_transdc_resp-reg_receiver"/>
</dbReference>
<dbReference type="InterPro" id="IPR011006">
    <property type="entry name" value="CheY-like_superfamily"/>
</dbReference>
<dbReference type="CDD" id="cd16922">
    <property type="entry name" value="HATPase_EvgS-ArcB-TorS-like"/>
    <property type="match status" value="1"/>
</dbReference>
<feature type="coiled-coil region" evidence="6">
    <location>
        <begin position="183"/>
        <end position="217"/>
    </location>
</feature>
<gene>
    <name evidence="10" type="primary">luxQ_9</name>
    <name evidence="10" type="ORF">SHM7688_02760</name>
</gene>
<reference evidence="10 11" key="1">
    <citation type="submission" date="2015-09" db="EMBL/GenBank/DDBJ databases">
        <authorList>
            <consortium name="Swine Surveillance"/>
        </authorList>
    </citation>
    <scope>NUCLEOTIDE SEQUENCE [LARGE SCALE GENOMIC DNA]</scope>
    <source>
        <strain evidence="10 11">CECT 7688</strain>
    </source>
</reference>
<keyword evidence="11" id="KW-1185">Reference proteome</keyword>
<dbReference type="InterPro" id="IPR003594">
    <property type="entry name" value="HATPase_dom"/>
</dbReference>
<dbReference type="PANTHER" id="PTHR45339">
    <property type="entry name" value="HYBRID SIGNAL TRANSDUCTION HISTIDINE KINASE J"/>
    <property type="match status" value="1"/>
</dbReference>
<protein>
    <recommendedName>
        <fullName evidence="2">histidine kinase</fullName>
        <ecNumber evidence="2">2.7.13.3</ecNumber>
    </recommendedName>
</protein>
<dbReference type="SUPFAM" id="SSF52172">
    <property type="entry name" value="CheY-like"/>
    <property type="match status" value="1"/>
</dbReference>
<evidence type="ECO:0000259" key="8">
    <source>
        <dbReference type="PROSITE" id="PS50109"/>
    </source>
</evidence>
<dbReference type="SMART" id="SM00388">
    <property type="entry name" value="HisKA"/>
    <property type="match status" value="1"/>
</dbReference>
<dbReference type="Gene3D" id="3.30.565.10">
    <property type="entry name" value="Histidine kinase-like ATPase, C-terminal domain"/>
    <property type="match status" value="1"/>
</dbReference>
<feature type="transmembrane region" description="Helical" evidence="7">
    <location>
        <begin position="67"/>
        <end position="88"/>
    </location>
</feature>
<dbReference type="AlphaFoldDB" id="A0A0P1ESY2"/>
<dbReference type="EC" id="2.7.13.3" evidence="2"/>
<feature type="transmembrane region" description="Helical" evidence="7">
    <location>
        <begin position="134"/>
        <end position="159"/>
    </location>
</feature>
<name>A0A0P1ESY2_9RHOB</name>
<dbReference type="InterPro" id="IPR036890">
    <property type="entry name" value="HATPase_C_sf"/>
</dbReference>
<dbReference type="GO" id="GO:0000155">
    <property type="term" value="F:phosphorelay sensor kinase activity"/>
    <property type="evidence" value="ECO:0007669"/>
    <property type="project" value="InterPro"/>
</dbReference>
<evidence type="ECO:0000313" key="11">
    <source>
        <dbReference type="Proteomes" id="UP000054823"/>
    </source>
</evidence>
<dbReference type="Gene3D" id="3.40.50.2300">
    <property type="match status" value="1"/>
</dbReference>
<dbReference type="InterPro" id="IPR005467">
    <property type="entry name" value="His_kinase_dom"/>
</dbReference>
<dbReference type="EMBL" id="CYPW01000027">
    <property type="protein sequence ID" value="CUH53306.1"/>
    <property type="molecule type" value="Genomic_DNA"/>
</dbReference>
<evidence type="ECO:0000256" key="3">
    <source>
        <dbReference type="ARBA" id="ARBA00022553"/>
    </source>
</evidence>
<dbReference type="SUPFAM" id="SSF47384">
    <property type="entry name" value="Homodimeric domain of signal transducing histidine kinase"/>
    <property type="match status" value="1"/>
</dbReference>
<dbReference type="SMART" id="SM00387">
    <property type="entry name" value="HATPase_c"/>
    <property type="match status" value="1"/>
</dbReference>
<dbReference type="InterPro" id="IPR003661">
    <property type="entry name" value="HisK_dim/P_dom"/>
</dbReference>
<evidence type="ECO:0000256" key="2">
    <source>
        <dbReference type="ARBA" id="ARBA00012438"/>
    </source>
</evidence>
<evidence type="ECO:0000256" key="1">
    <source>
        <dbReference type="ARBA" id="ARBA00000085"/>
    </source>
</evidence>
<dbReference type="PANTHER" id="PTHR45339:SF1">
    <property type="entry name" value="HYBRID SIGNAL TRANSDUCTION HISTIDINE KINASE J"/>
    <property type="match status" value="1"/>
</dbReference>
<feature type="transmembrane region" description="Helical" evidence="7">
    <location>
        <begin position="95"/>
        <end position="114"/>
    </location>
</feature>
<dbReference type="SMART" id="SM00448">
    <property type="entry name" value="REC"/>
    <property type="match status" value="1"/>
</dbReference>
<proteinExistence type="predicted"/>
<evidence type="ECO:0000256" key="7">
    <source>
        <dbReference type="SAM" id="Phobius"/>
    </source>
</evidence>
<keyword evidence="3 5" id="KW-0597">Phosphoprotein</keyword>
<keyword evidence="7" id="KW-1133">Transmembrane helix</keyword>
<feature type="domain" description="Response regulatory" evidence="9">
    <location>
        <begin position="458"/>
        <end position="575"/>
    </location>
</feature>
<accession>A0A0P1ESY2</accession>
<keyword evidence="4" id="KW-0902">Two-component regulatory system</keyword>
<dbReference type="Gene3D" id="1.10.287.130">
    <property type="match status" value="1"/>
</dbReference>
<dbReference type="FunFam" id="3.30.565.10:FF:000010">
    <property type="entry name" value="Sensor histidine kinase RcsC"/>
    <property type="match status" value="1"/>
</dbReference>
<dbReference type="Pfam" id="PF02518">
    <property type="entry name" value="HATPase_c"/>
    <property type="match status" value="1"/>
</dbReference>
<evidence type="ECO:0000256" key="6">
    <source>
        <dbReference type="SAM" id="Coils"/>
    </source>
</evidence>
<evidence type="ECO:0000259" key="9">
    <source>
        <dbReference type="PROSITE" id="PS50110"/>
    </source>
</evidence>
<dbReference type="Pfam" id="PF00072">
    <property type="entry name" value="Response_reg"/>
    <property type="match status" value="1"/>
</dbReference>
<dbReference type="PRINTS" id="PR00344">
    <property type="entry name" value="BCTRLSENSOR"/>
</dbReference>
<feature type="transmembrane region" description="Helical" evidence="7">
    <location>
        <begin position="40"/>
        <end position="61"/>
    </location>
</feature>
<dbReference type="PROSITE" id="PS50109">
    <property type="entry name" value="HIS_KIN"/>
    <property type="match status" value="1"/>
</dbReference>